<comment type="caution">
    <text evidence="1">The sequence shown here is derived from an EMBL/GenBank/DDBJ whole genome shotgun (WGS) entry which is preliminary data.</text>
</comment>
<protein>
    <submittedName>
        <fullName evidence="1">Uncharacterized protein</fullName>
    </submittedName>
</protein>
<reference evidence="1 2" key="1">
    <citation type="submission" date="2010-02" db="EMBL/GenBank/DDBJ databases">
        <authorList>
            <person name="Weinstock G."/>
            <person name="Sodergren E."/>
            <person name="Clifton S."/>
            <person name="Fulton L."/>
            <person name="Fulton B."/>
            <person name="Courtney L."/>
            <person name="Fronick C."/>
            <person name="Harrison M."/>
            <person name="Strong C."/>
            <person name="Farmer C."/>
            <person name="Delahaunty K."/>
            <person name="Markovic C."/>
            <person name="Hall O."/>
            <person name="Minx P."/>
            <person name="Tomlinson C."/>
            <person name="Mitreva M."/>
            <person name="Nelson J."/>
            <person name="Hou S."/>
            <person name="Wollam A."/>
            <person name="Pepin K.H."/>
            <person name="Johnson M."/>
            <person name="Bhonagiri V."/>
            <person name="Zhang X."/>
            <person name="Suruliraj S."/>
            <person name="Warren W."/>
            <person name="Chinwalla A."/>
            <person name="Mardis E.R."/>
            <person name="Wilson R.K."/>
        </authorList>
    </citation>
    <scope>NUCLEOTIDE SEQUENCE [LARGE SCALE GENOMIC DNA]</scope>
    <source>
        <strain evidence="1 2">ATCC 29315</strain>
    </source>
</reference>
<gene>
    <name evidence="1" type="ORF">NEIELOOT_01751</name>
</gene>
<name>D4DRQ8_NEIEG</name>
<accession>D4DRQ8</accession>
<evidence type="ECO:0000313" key="1">
    <source>
        <dbReference type="EMBL" id="EFE49494.1"/>
    </source>
</evidence>
<dbReference type="AlphaFoldDB" id="D4DRQ8"/>
<dbReference type="Proteomes" id="UP000005536">
    <property type="component" value="Unassembled WGS sequence"/>
</dbReference>
<sequence>MYAAAFVIDGDNQGRLAQGFDFLHEQGQLFSILEISAEQNHAADSGIKQAFFSSSVSRKDSTSAITGPRGRVFGIMVFGV</sequence>
<dbReference type="EMBL" id="ADBF01000050">
    <property type="protein sequence ID" value="EFE49494.1"/>
    <property type="molecule type" value="Genomic_DNA"/>
</dbReference>
<organism evidence="1 2">
    <name type="scientific">Neisseria elongata subsp. glycolytica ATCC 29315</name>
    <dbReference type="NCBI Taxonomy" id="546263"/>
    <lineage>
        <taxon>Bacteria</taxon>
        <taxon>Pseudomonadati</taxon>
        <taxon>Pseudomonadota</taxon>
        <taxon>Betaproteobacteria</taxon>
        <taxon>Neisseriales</taxon>
        <taxon>Neisseriaceae</taxon>
        <taxon>Neisseria</taxon>
    </lineage>
</organism>
<proteinExistence type="predicted"/>
<evidence type="ECO:0000313" key="2">
    <source>
        <dbReference type="Proteomes" id="UP000005536"/>
    </source>
</evidence>